<dbReference type="InterPro" id="IPR052384">
    <property type="entry name" value="TMTC_O-mannosyltransferase"/>
</dbReference>
<feature type="region of interest" description="Disordered" evidence="3">
    <location>
        <begin position="135"/>
        <end position="172"/>
    </location>
</feature>
<feature type="repeat" description="TPR" evidence="1">
    <location>
        <begin position="382"/>
        <end position="415"/>
    </location>
</feature>
<evidence type="ECO:0000313" key="5">
    <source>
        <dbReference type="EMBL" id="MEX6688146.1"/>
    </source>
</evidence>
<evidence type="ECO:0000256" key="3">
    <source>
        <dbReference type="SAM" id="MobiDB-lite"/>
    </source>
</evidence>
<dbReference type="InterPro" id="IPR019734">
    <property type="entry name" value="TPR_rpt"/>
</dbReference>
<keyword evidence="6" id="KW-1185">Reference proteome</keyword>
<proteinExistence type="predicted"/>
<dbReference type="SMART" id="SM00028">
    <property type="entry name" value="TPR"/>
    <property type="match status" value="7"/>
</dbReference>
<feature type="repeat" description="TPR" evidence="1">
    <location>
        <begin position="194"/>
        <end position="227"/>
    </location>
</feature>
<feature type="compositionally biased region" description="Low complexity" evidence="3">
    <location>
        <begin position="148"/>
        <end position="170"/>
    </location>
</feature>
<dbReference type="Proteomes" id="UP001560573">
    <property type="component" value="Unassembled WGS sequence"/>
</dbReference>
<feature type="repeat" description="TPR" evidence="1">
    <location>
        <begin position="256"/>
        <end position="289"/>
    </location>
</feature>
<dbReference type="InterPro" id="IPR011990">
    <property type="entry name" value="TPR-like_helical_dom_sf"/>
</dbReference>
<evidence type="ECO:0000256" key="1">
    <source>
        <dbReference type="PROSITE-ProRule" id="PRU00339"/>
    </source>
</evidence>
<name>A0ABV3ZE45_9BACT</name>
<sequence length="808" mass="91095">MRTTHHHLFTLFIMLISIQSAFAQNINGKEIALSTVYEVRLTFHSKIENYNFTESGADTLFDKPNVKQNKSNSSFTIMAKVEGFPSTTLTIVEGKNKHRFVLVYKKELNADSLLFYDFSDSKVLAKVAKEQDEKNKQLAQLRNAAPVTSNTTQSNNASNNTTTTPSQNNPVTVSVQANNAGKTTPAPADKTTEFTALVLAGQRAFISGNYDEAEVNFKKAADIDPKEEYVQKKLADIKVKRAEKENQDKKAIADKYQELLKNAVTAYNAGNYDEAEKLYQQALAANPADPWPQQQLRRIEGKRAEAKLTEENKRQEELYRGYLAAGAKALAAKSYDEARSDYQQALNIKPKDAIAQSKLKEIDKKLADQQLEEDNKKKDTYFSNFITLGNEALSKGSYDEAENAYNEALKIKPGNAEVLKLLDNIKNKRAQIAEKENQEKLAKERDEKYTQLIALGDKALLTELYETAKEYYTKANQLKPGEPYPSQKIAEIDKQLSSQAAEKDKHAKDSLLTVQYNMAVDKGEKALTAADFKNAKIAFQLAAGLKPDEQYPKNKLQEIDIRQQELTTQKKAEADSLQKVAQADKQYKMIMSQANAAFAKKDYEIAKKGYTEASNIKPNEDGAKEKLAIVTGKLDSIQLLKENDEKYETSIVSADSLAFVTKDFVEALKYYRQAAELKPSESYAQKQITYLQSELNRKAKEETDAKEEEERKAKFTKGMVSYDSAIAATRTLRFEEARNFYRDFLTYVDSSELNKYQYGYQALIKSAVDKIKDIDEYLARTKPKQVTQVSEPVPAKVDDGTKKKKKKA</sequence>
<dbReference type="PANTHER" id="PTHR44216">
    <property type="entry name" value="PROTEIN O-MANNOSYL-TRANSFERASE TMTC2"/>
    <property type="match status" value="1"/>
</dbReference>
<dbReference type="PANTHER" id="PTHR44216:SF3">
    <property type="entry name" value="PROTEIN O-MANNOSYL-TRANSFERASE TMTC2"/>
    <property type="match status" value="1"/>
</dbReference>
<dbReference type="Gene3D" id="1.25.40.10">
    <property type="entry name" value="Tetratricopeptide repeat domain"/>
    <property type="match status" value="3"/>
</dbReference>
<evidence type="ECO:0000256" key="4">
    <source>
        <dbReference type="SAM" id="SignalP"/>
    </source>
</evidence>
<dbReference type="RefSeq" id="WP_369329554.1">
    <property type="nucleotide sequence ID" value="NZ_JAULBC010000003.1"/>
</dbReference>
<gene>
    <name evidence="5" type="ORF">QTN47_11605</name>
</gene>
<dbReference type="SUPFAM" id="SSF48452">
    <property type="entry name" value="TPR-like"/>
    <property type="match status" value="2"/>
</dbReference>
<evidence type="ECO:0000256" key="2">
    <source>
        <dbReference type="SAM" id="Coils"/>
    </source>
</evidence>
<feature type="repeat" description="TPR" evidence="1">
    <location>
        <begin position="319"/>
        <end position="352"/>
    </location>
</feature>
<evidence type="ECO:0000313" key="6">
    <source>
        <dbReference type="Proteomes" id="UP001560573"/>
    </source>
</evidence>
<feature type="chain" id="PRO_5045886634" evidence="4">
    <location>
        <begin position="24"/>
        <end position="808"/>
    </location>
</feature>
<feature type="region of interest" description="Disordered" evidence="3">
    <location>
        <begin position="783"/>
        <end position="808"/>
    </location>
</feature>
<accession>A0ABV3ZE45</accession>
<keyword evidence="2" id="KW-0175">Coiled coil</keyword>
<reference evidence="5 6" key="1">
    <citation type="submission" date="2023-07" db="EMBL/GenBank/DDBJ databases">
        <authorList>
            <person name="Lian W.-H."/>
        </authorList>
    </citation>
    <scope>NUCLEOTIDE SEQUENCE [LARGE SCALE GENOMIC DNA]</scope>
    <source>
        <strain evidence="5 6">SYSU DXS3180</strain>
    </source>
</reference>
<protein>
    <submittedName>
        <fullName evidence="5">Tetratricopeptide repeat protein</fullName>
    </submittedName>
</protein>
<dbReference type="EMBL" id="JAULBC010000003">
    <property type="protein sequence ID" value="MEX6688146.1"/>
    <property type="molecule type" value="Genomic_DNA"/>
</dbReference>
<comment type="caution">
    <text evidence="5">The sequence shown here is derived from an EMBL/GenBank/DDBJ whole genome shotgun (WGS) entry which is preliminary data.</text>
</comment>
<keyword evidence="4" id="KW-0732">Signal</keyword>
<dbReference type="PROSITE" id="PS50005">
    <property type="entry name" value="TPR"/>
    <property type="match status" value="4"/>
</dbReference>
<feature type="signal peptide" evidence="4">
    <location>
        <begin position="1"/>
        <end position="23"/>
    </location>
</feature>
<feature type="coiled-coil region" evidence="2">
    <location>
        <begin position="418"/>
        <end position="447"/>
    </location>
</feature>
<organism evidence="5 6">
    <name type="scientific">Danxiaibacter flavus</name>
    <dbReference type="NCBI Taxonomy" id="3049108"/>
    <lineage>
        <taxon>Bacteria</taxon>
        <taxon>Pseudomonadati</taxon>
        <taxon>Bacteroidota</taxon>
        <taxon>Chitinophagia</taxon>
        <taxon>Chitinophagales</taxon>
        <taxon>Chitinophagaceae</taxon>
        <taxon>Danxiaibacter</taxon>
    </lineage>
</organism>
<dbReference type="Pfam" id="PF13181">
    <property type="entry name" value="TPR_8"/>
    <property type="match status" value="2"/>
</dbReference>
<keyword evidence="1" id="KW-0802">TPR repeat</keyword>